<keyword evidence="2" id="KW-0813">Transport</keyword>
<feature type="domain" description="Ionotropic glutamate receptor C-terminal" evidence="12">
    <location>
        <begin position="234"/>
        <end position="505"/>
    </location>
</feature>
<dbReference type="InterPro" id="IPR028082">
    <property type="entry name" value="Peripla_BP_I"/>
</dbReference>
<dbReference type="GO" id="GO:0016020">
    <property type="term" value="C:membrane"/>
    <property type="evidence" value="ECO:0007669"/>
    <property type="project" value="UniProtKB-SubCell"/>
</dbReference>
<evidence type="ECO:0000313" key="13">
    <source>
        <dbReference type="EMBL" id="KAE8676853.1"/>
    </source>
</evidence>
<dbReference type="AlphaFoldDB" id="A0A6A2XM29"/>
<evidence type="ECO:0000256" key="4">
    <source>
        <dbReference type="ARBA" id="ARBA00022989"/>
    </source>
</evidence>
<keyword evidence="7" id="KW-0675">Receptor</keyword>
<dbReference type="Gene3D" id="3.40.190.10">
    <property type="entry name" value="Periplasmic binding protein-like II"/>
    <property type="match status" value="1"/>
</dbReference>
<keyword evidence="4 11" id="KW-1133">Transmembrane helix</keyword>
<sequence>MILQWMMMMACCRPWLLSLKRKNIRISFVAAINGSSEDDQIIEQLDELNRFRTGVFIVHLLHSVSSRLFMNAKRLGMMSKGYAWIVTSKTMDHFDSLSSAIDRSMEGVIGFRSHIPISSSELQNFTSRLRRMFDAKDQQSAVDFSLGLLAYDNIDTSFDASPKNIINFKGLGGEFRFINGKCISKKFEIVNVVDNGAKKVGFCTSTEEITNRRRRRLSDDLIDNLEPIIWPGGSLTVPQGRQARMLQTRSGKILRIGVPYEFIPFMDANGNSAGTYTDLINQVYLKKFDAVVGDTTITSSRSLFVDFTISFTDIGVGVIYKPLTPKLWLAIIVFHILSGFVMWMIERQTSRSRRLSAPNNRPPLHPSWSFYTATLASMMTVQHMELHSKKSYIGYLGGSNITQGVLINNMNFNNDTMKPFLTADEYADALSKGSTKGGVSAILDEMPYIKIFLSEHSGDYSLIKSLPITNGFAFVSSPWFPTSREIAKLRESGKLDLLENAWFKSRTSLTKYKDDDASKVGPLTLENFGGLFLISAALSGAAFLMFQLPSLYHSHFHLVKIWTMGFVSIIRRRIEIFVKIFPRRKMIRSAAIHPQVQIT</sequence>
<dbReference type="InterPro" id="IPR015683">
    <property type="entry name" value="Ionotropic_Glu_rcpt"/>
</dbReference>
<organism evidence="13 14">
    <name type="scientific">Hibiscus syriacus</name>
    <name type="common">Rose of Sharon</name>
    <dbReference type="NCBI Taxonomy" id="106335"/>
    <lineage>
        <taxon>Eukaryota</taxon>
        <taxon>Viridiplantae</taxon>
        <taxon>Streptophyta</taxon>
        <taxon>Embryophyta</taxon>
        <taxon>Tracheophyta</taxon>
        <taxon>Spermatophyta</taxon>
        <taxon>Magnoliopsida</taxon>
        <taxon>eudicotyledons</taxon>
        <taxon>Gunneridae</taxon>
        <taxon>Pentapetalae</taxon>
        <taxon>rosids</taxon>
        <taxon>malvids</taxon>
        <taxon>Malvales</taxon>
        <taxon>Malvaceae</taxon>
        <taxon>Malvoideae</taxon>
        <taxon>Hibiscus</taxon>
    </lineage>
</organism>
<evidence type="ECO:0000256" key="8">
    <source>
        <dbReference type="ARBA" id="ARBA00023180"/>
    </source>
</evidence>
<dbReference type="PANTHER" id="PTHR18966">
    <property type="entry name" value="IONOTROPIC GLUTAMATE RECEPTOR"/>
    <property type="match status" value="1"/>
</dbReference>
<accession>A0A6A2XM29</accession>
<evidence type="ECO:0000256" key="3">
    <source>
        <dbReference type="ARBA" id="ARBA00022692"/>
    </source>
</evidence>
<evidence type="ECO:0000256" key="7">
    <source>
        <dbReference type="ARBA" id="ARBA00023170"/>
    </source>
</evidence>
<evidence type="ECO:0000256" key="9">
    <source>
        <dbReference type="ARBA" id="ARBA00023286"/>
    </source>
</evidence>
<evidence type="ECO:0000256" key="1">
    <source>
        <dbReference type="ARBA" id="ARBA00004141"/>
    </source>
</evidence>
<gene>
    <name evidence="13" type="ORF">F3Y22_tig00111582pilonHSYRG01394</name>
</gene>
<dbReference type="Pfam" id="PF01094">
    <property type="entry name" value="ANF_receptor"/>
    <property type="match status" value="1"/>
</dbReference>
<evidence type="ECO:0000256" key="11">
    <source>
        <dbReference type="SAM" id="Phobius"/>
    </source>
</evidence>
<name>A0A6A2XM29_HIBSY</name>
<dbReference type="SUPFAM" id="SSF53850">
    <property type="entry name" value="Periplasmic binding protein-like II"/>
    <property type="match status" value="1"/>
</dbReference>
<dbReference type="InterPro" id="IPR001828">
    <property type="entry name" value="ANF_lig-bd_rcpt"/>
</dbReference>
<keyword evidence="8" id="KW-0325">Glycoprotein</keyword>
<proteinExistence type="predicted"/>
<keyword evidence="9" id="KW-1071">Ligand-gated ion channel</keyword>
<evidence type="ECO:0000256" key="2">
    <source>
        <dbReference type="ARBA" id="ARBA00022448"/>
    </source>
</evidence>
<dbReference type="Proteomes" id="UP000436088">
    <property type="component" value="Unassembled WGS sequence"/>
</dbReference>
<feature type="transmembrane region" description="Helical" evidence="11">
    <location>
        <begin position="528"/>
        <end position="546"/>
    </location>
</feature>
<keyword evidence="6 11" id="KW-0472">Membrane</keyword>
<evidence type="ECO:0000313" key="14">
    <source>
        <dbReference type="Proteomes" id="UP000436088"/>
    </source>
</evidence>
<feature type="transmembrane region" description="Helical" evidence="11">
    <location>
        <begin position="327"/>
        <end position="345"/>
    </location>
</feature>
<evidence type="ECO:0000256" key="5">
    <source>
        <dbReference type="ARBA" id="ARBA00023065"/>
    </source>
</evidence>
<dbReference type="InterPro" id="IPR001320">
    <property type="entry name" value="Iontro_rcpt_C"/>
</dbReference>
<protein>
    <recommendedName>
        <fullName evidence="12">Ionotropic glutamate receptor C-terminal domain-containing protein</fullName>
    </recommendedName>
</protein>
<dbReference type="SUPFAM" id="SSF53822">
    <property type="entry name" value="Periplasmic binding protein-like I"/>
    <property type="match status" value="1"/>
</dbReference>
<dbReference type="SMART" id="SM00079">
    <property type="entry name" value="PBPe"/>
    <property type="match status" value="1"/>
</dbReference>
<keyword evidence="14" id="KW-1185">Reference proteome</keyword>
<keyword evidence="10" id="KW-0407">Ion channel</keyword>
<comment type="caution">
    <text evidence="13">The sequence shown here is derived from an EMBL/GenBank/DDBJ whole genome shotgun (WGS) entry which is preliminary data.</text>
</comment>
<reference evidence="13" key="1">
    <citation type="submission" date="2019-09" db="EMBL/GenBank/DDBJ databases">
        <title>Draft genome information of white flower Hibiscus syriacus.</title>
        <authorList>
            <person name="Kim Y.-M."/>
        </authorList>
    </citation>
    <scope>NUCLEOTIDE SEQUENCE [LARGE SCALE GENOMIC DNA]</scope>
    <source>
        <strain evidence="13">YM2019G1</strain>
    </source>
</reference>
<keyword evidence="3 11" id="KW-0812">Transmembrane</keyword>
<dbReference type="GO" id="GO:0015276">
    <property type="term" value="F:ligand-gated monoatomic ion channel activity"/>
    <property type="evidence" value="ECO:0007669"/>
    <property type="project" value="InterPro"/>
</dbReference>
<evidence type="ECO:0000259" key="12">
    <source>
        <dbReference type="SMART" id="SM00079"/>
    </source>
</evidence>
<keyword evidence="5" id="KW-0406">Ion transport</keyword>
<dbReference type="Gene3D" id="3.40.50.2300">
    <property type="match status" value="2"/>
</dbReference>
<evidence type="ECO:0000256" key="10">
    <source>
        <dbReference type="ARBA" id="ARBA00023303"/>
    </source>
</evidence>
<comment type="subcellular location">
    <subcellularLocation>
        <location evidence="1">Membrane</location>
        <topology evidence="1">Multi-pass membrane protein</topology>
    </subcellularLocation>
</comment>
<evidence type="ECO:0000256" key="6">
    <source>
        <dbReference type="ARBA" id="ARBA00023136"/>
    </source>
</evidence>
<dbReference type="EMBL" id="VEPZ02001375">
    <property type="protein sequence ID" value="KAE8676853.1"/>
    <property type="molecule type" value="Genomic_DNA"/>
</dbReference>